<keyword evidence="2" id="KW-1185">Reference proteome</keyword>
<comment type="caution">
    <text evidence="1">The sequence shown here is derived from an EMBL/GenBank/DDBJ whole genome shotgun (WGS) entry which is preliminary data.</text>
</comment>
<reference evidence="1 2" key="1">
    <citation type="journal article" date="2021" name="Nat. Plants">
        <title>The Taxus genome provides insights into paclitaxel biosynthesis.</title>
        <authorList>
            <person name="Xiong X."/>
            <person name="Gou J."/>
            <person name="Liao Q."/>
            <person name="Li Y."/>
            <person name="Zhou Q."/>
            <person name="Bi G."/>
            <person name="Li C."/>
            <person name="Du R."/>
            <person name="Wang X."/>
            <person name="Sun T."/>
            <person name="Guo L."/>
            <person name="Liang H."/>
            <person name="Lu P."/>
            <person name="Wu Y."/>
            <person name="Zhang Z."/>
            <person name="Ro D.K."/>
            <person name="Shang Y."/>
            <person name="Huang S."/>
            <person name="Yan J."/>
        </authorList>
    </citation>
    <scope>NUCLEOTIDE SEQUENCE [LARGE SCALE GENOMIC DNA]</scope>
    <source>
        <strain evidence="1">Ta-2019</strain>
    </source>
</reference>
<protein>
    <submittedName>
        <fullName evidence="1">Uncharacterized protein</fullName>
    </submittedName>
</protein>
<proteinExistence type="predicted"/>
<name>A0AA38C6X7_TAXCH</name>
<evidence type="ECO:0000313" key="2">
    <source>
        <dbReference type="Proteomes" id="UP000824469"/>
    </source>
</evidence>
<gene>
    <name evidence="1" type="ORF">KI387_038760</name>
</gene>
<dbReference type="AlphaFoldDB" id="A0AA38C6X7"/>
<feature type="non-terminal residue" evidence="1">
    <location>
        <position position="74"/>
    </location>
</feature>
<dbReference type="Proteomes" id="UP000824469">
    <property type="component" value="Unassembled WGS sequence"/>
</dbReference>
<organism evidence="1 2">
    <name type="scientific">Taxus chinensis</name>
    <name type="common">Chinese yew</name>
    <name type="synonym">Taxus wallichiana var. chinensis</name>
    <dbReference type="NCBI Taxonomy" id="29808"/>
    <lineage>
        <taxon>Eukaryota</taxon>
        <taxon>Viridiplantae</taxon>
        <taxon>Streptophyta</taxon>
        <taxon>Embryophyta</taxon>
        <taxon>Tracheophyta</taxon>
        <taxon>Spermatophyta</taxon>
        <taxon>Pinopsida</taxon>
        <taxon>Pinidae</taxon>
        <taxon>Conifers II</taxon>
        <taxon>Cupressales</taxon>
        <taxon>Taxaceae</taxon>
        <taxon>Taxus</taxon>
    </lineage>
</organism>
<evidence type="ECO:0000313" key="1">
    <source>
        <dbReference type="EMBL" id="KAH9295172.1"/>
    </source>
</evidence>
<sequence length="74" mass="8298">GKVAPYVEPLSEEDLNKIYVHTIRDPEVLEPSKEGVIQWDDAQSMSDTTSVSCDNWVHGTYEMVGHEMKSAITC</sequence>
<dbReference type="EMBL" id="JAHRHJ020000011">
    <property type="protein sequence ID" value="KAH9295172.1"/>
    <property type="molecule type" value="Genomic_DNA"/>
</dbReference>
<accession>A0AA38C6X7</accession>
<feature type="non-terminal residue" evidence="1">
    <location>
        <position position="1"/>
    </location>
</feature>